<evidence type="ECO:0000313" key="1">
    <source>
        <dbReference type="EMBL" id="UFW91130.1"/>
    </source>
</evidence>
<evidence type="ECO:0000313" key="2">
    <source>
        <dbReference type="Proteomes" id="UP001430990"/>
    </source>
</evidence>
<reference evidence="1" key="1">
    <citation type="submission" date="2021-11" db="EMBL/GenBank/DDBJ databases">
        <title>Australian commercial rhizobial inoculants.</title>
        <authorList>
            <person name="Kohlmeier M.G."/>
            <person name="O'Hara G.W."/>
            <person name="Colombi E."/>
            <person name="Ramsay J.P."/>
            <person name="Terpolilli J."/>
        </authorList>
    </citation>
    <scope>NUCLEOTIDE SEQUENCE</scope>
    <source>
        <strain evidence="1">CC829</strain>
    </source>
</reference>
<name>A0ABY3QZL6_9BRAD</name>
<proteinExistence type="predicted"/>
<organism evidence="1 2">
    <name type="scientific">Bradyrhizobium barranii</name>
    <dbReference type="NCBI Taxonomy" id="2992140"/>
    <lineage>
        <taxon>Bacteria</taxon>
        <taxon>Pseudomonadati</taxon>
        <taxon>Pseudomonadota</taxon>
        <taxon>Alphaproteobacteria</taxon>
        <taxon>Hyphomicrobiales</taxon>
        <taxon>Nitrobacteraceae</taxon>
        <taxon>Bradyrhizobium</taxon>
    </lineage>
</organism>
<dbReference type="Proteomes" id="UP001430990">
    <property type="component" value="Chromosome"/>
</dbReference>
<protein>
    <recommendedName>
        <fullName evidence="3">Transposase</fullName>
    </recommendedName>
</protein>
<dbReference type="EMBL" id="CP088100">
    <property type="protein sequence ID" value="UFW91130.1"/>
    <property type="molecule type" value="Genomic_DNA"/>
</dbReference>
<evidence type="ECO:0008006" key="3">
    <source>
        <dbReference type="Google" id="ProtNLM"/>
    </source>
</evidence>
<accession>A0ABY3QZL6</accession>
<gene>
    <name evidence="1" type="ORF">BjapCC829_07485</name>
</gene>
<sequence length="27" mass="3269">MKAFLVRPIEGDWPYLWIDTTYVKVRA</sequence>
<keyword evidence="2" id="KW-1185">Reference proteome</keyword>